<evidence type="ECO:0000256" key="8">
    <source>
        <dbReference type="ARBA" id="ARBA00022723"/>
    </source>
</evidence>
<dbReference type="RefSeq" id="WP_123688525.1">
    <property type="nucleotide sequence ID" value="NZ_AP019700.1"/>
</dbReference>
<comment type="pathway">
    <text evidence="3 14 15">Amino-acid biosynthesis; L-leucine biosynthesis; L-leucine from 3-methyl-2-oxobutanoate: step 3/4.</text>
</comment>
<dbReference type="HAMAP" id="MF_01033">
    <property type="entry name" value="LeuB_type1"/>
    <property type="match status" value="1"/>
</dbReference>
<organism evidence="17 18">
    <name type="scientific">Stella humosa</name>
    <dbReference type="NCBI Taxonomy" id="94"/>
    <lineage>
        <taxon>Bacteria</taxon>
        <taxon>Pseudomonadati</taxon>
        <taxon>Pseudomonadota</taxon>
        <taxon>Alphaproteobacteria</taxon>
        <taxon>Rhodospirillales</taxon>
        <taxon>Stellaceae</taxon>
        <taxon>Stella</taxon>
    </lineage>
</organism>
<comment type="catalytic activity">
    <reaction evidence="1 14 15">
        <text>(2R,3S)-3-isopropylmalate + NAD(+) = 4-methyl-2-oxopentanoate + CO2 + NADH</text>
        <dbReference type="Rhea" id="RHEA:32271"/>
        <dbReference type="ChEBI" id="CHEBI:16526"/>
        <dbReference type="ChEBI" id="CHEBI:17865"/>
        <dbReference type="ChEBI" id="CHEBI:35121"/>
        <dbReference type="ChEBI" id="CHEBI:57540"/>
        <dbReference type="ChEBI" id="CHEBI:57945"/>
        <dbReference type="EC" id="1.1.1.85"/>
    </reaction>
</comment>
<dbReference type="EMBL" id="RJKX01000011">
    <property type="protein sequence ID" value="ROQ01796.1"/>
    <property type="molecule type" value="Genomic_DNA"/>
</dbReference>
<comment type="caution">
    <text evidence="14">Lacks conserved residue(s) required for the propagation of feature annotation.</text>
</comment>
<name>A0A3N1MLC4_9PROT</name>
<comment type="subunit">
    <text evidence="5 14 15">Homodimer.</text>
</comment>
<evidence type="ECO:0000256" key="4">
    <source>
        <dbReference type="ARBA" id="ARBA00008319"/>
    </source>
</evidence>
<feature type="binding site" evidence="14">
    <location>
        <position position="247"/>
    </location>
    <ligand>
        <name>Mg(2+)</name>
        <dbReference type="ChEBI" id="CHEBI:18420"/>
    </ligand>
</feature>
<dbReference type="InterPro" id="IPR024084">
    <property type="entry name" value="IsoPropMal-DH-like_dom"/>
</dbReference>
<feature type="binding site" evidence="14">
    <location>
        <begin position="286"/>
        <end position="298"/>
    </location>
    <ligand>
        <name>NAD(+)</name>
        <dbReference type="ChEBI" id="CHEBI:57540"/>
    </ligand>
</feature>
<dbReference type="OrthoDB" id="9767905at2"/>
<keyword evidence="13 14" id="KW-0100">Branched-chain amino acid biosynthesis</keyword>
<feature type="site" description="Important for catalysis" evidence="14">
    <location>
        <position position="139"/>
    </location>
</feature>
<evidence type="ECO:0000256" key="11">
    <source>
        <dbReference type="ARBA" id="ARBA00023027"/>
    </source>
</evidence>
<dbReference type="NCBIfam" id="TIGR00169">
    <property type="entry name" value="leuB"/>
    <property type="match status" value="1"/>
</dbReference>
<feature type="binding site" evidence="14">
    <location>
        <position position="132"/>
    </location>
    <ligand>
        <name>substrate</name>
    </ligand>
</feature>
<feature type="binding site" evidence="14">
    <location>
        <position position="223"/>
    </location>
    <ligand>
        <name>substrate</name>
    </ligand>
</feature>
<dbReference type="PROSITE" id="PS00470">
    <property type="entry name" value="IDH_IMDH"/>
    <property type="match status" value="1"/>
</dbReference>
<protein>
    <recommendedName>
        <fullName evidence="14">3-isopropylmalate dehydrogenase</fullName>
        <ecNumber evidence="14">1.1.1.85</ecNumber>
    </recommendedName>
    <alternativeName>
        <fullName evidence="14">3-IPM-DH</fullName>
    </alternativeName>
    <alternativeName>
        <fullName evidence="14">Beta-IPM dehydrogenase</fullName>
        <shortName evidence="14">IMDH</shortName>
    </alternativeName>
</protein>
<evidence type="ECO:0000256" key="6">
    <source>
        <dbReference type="ARBA" id="ARBA00022430"/>
    </source>
</evidence>
<evidence type="ECO:0000256" key="7">
    <source>
        <dbReference type="ARBA" id="ARBA00022605"/>
    </source>
</evidence>
<evidence type="ECO:0000256" key="3">
    <source>
        <dbReference type="ARBA" id="ARBA00004762"/>
    </source>
</evidence>
<dbReference type="FunFam" id="3.40.718.10:FF:000006">
    <property type="entry name" value="3-isopropylmalate dehydrogenase"/>
    <property type="match status" value="1"/>
</dbReference>
<comment type="caution">
    <text evidence="17">The sequence shown here is derived from an EMBL/GenBank/DDBJ whole genome shotgun (WGS) entry which is preliminary data.</text>
</comment>
<comment type="cofactor">
    <cofactor evidence="2">
        <name>Mn(2+)</name>
        <dbReference type="ChEBI" id="CHEBI:29035"/>
    </cofactor>
</comment>
<dbReference type="GO" id="GO:0009098">
    <property type="term" value="P:L-leucine biosynthetic process"/>
    <property type="evidence" value="ECO:0007669"/>
    <property type="project" value="UniProtKB-UniRule"/>
</dbReference>
<keyword evidence="11 14" id="KW-0520">NAD</keyword>
<evidence type="ECO:0000256" key="9">
    <source>
        <dbReference type="ARBA" id="ARBA00022842"/>
    </source>
</evidence>
<dbReference type="PANTHER" id="PTHR42979">
    <property type="entry name" value="3-ISOPROPYLMALATE DEHYDROGENASE"/>
    <property type="match status" value="1"/>
</dbReference>
<feature type="domain" description="Isopropylmalate dehydrogenase-like" evidence="16">
    <location>
        <begin position="4"/>
        <end position="358"/>
    </location>
</feature>
<dbReference type="AlphaFoldDB" id="A0A3N1MLC4"/>
<evidence type="ECO:0000313" key="17">
    <source>
        <dbReference type="EMBL" id="ROQ01796.1"/>
    </source>
</evidence>
<gene>
    <name evidence="14" type="primary">leuB</name>
    <name evidence="17" type="ORF">EDC65_0983</name>
</gene>
<keyword evidence="10 14" id="KW-0560">Oxidoreductase</keyword>
<evidence type="ECO:0000256" key="14">
    <source>
        <dbReference type="HAMAP-Rule" id="MF_01033"/>
    </source>
</evidence>
<keyword evidence="14" id="KW-0963">Cytoplasm</keyword>
<dbReference type="GO" id="GO:0000287">
    <property type="term" value="F:magnesium ion binding"/>
    <property type="evidence" value="ECO:0007669"/>
    <property type="project" value="InterPro"/>
</dbReference>
<dbReference type="Pfam" id="PF00180">
    <property type="entry name" value="Iso_dh"/>
    <property type="match status" value="1"/>
</dbReference>
<dbReference type="GO" id="GO:0003862">
    <property type="term" value="F:3-isopropylmalate dehydrogenase activity"/>
    <property type="evidence" value="ECO:0007669"/>
    <property type="project" value="UniProtKB-UniRule"/>
</dbReference>
<dbReference type="InterPro" id="IPR019818">
    <property type="entry name" value="IsoCit/isopropylmalate_DH_CS"/>
</dbReference>
<accession>A0A3N1MLC4</accession>
<dbReference type="SUPFAM" id="SSF53659">
    <property type="entry name" value="Isocitrate/Isopropylmalate dehydrogenase-like"/>
    <property type="match status" value="1"/>
</dbReference>
<feature type="binding site" evidence="14">
    <location>
        <position position="251"/>
    </location>
    <ligand>
        <name>Mg(2+)</name>
        <dbReference type="ChEBI" id="CHEBI:18420"/>
    </ligand>
</feature>
<keyword evidence="7 14" id="KW-0028">Amino-acid biosynthesis</keyword>
<keyword evidence="12 14" id="KW-0464">Manganese</keyword>
<dbReference type="EC" id="1.1.1.85" evidence="14"/>
<comment type="subcellular location">
    <subcellularLocation>
        <location evidence="14">Cytoplasm</location>
    </subcellularLocation>
</comment>
<dbReference type="SMART" id="SM01329">
    <property type="entry name" value="Iso_dh"/>
    <property type="match status" value="1"/>
</dbReference>
<evidence type="ECO:0000259" key="16">
    <source>
        <dbReference type="SMART" id="SM01329"/>
    </source>
</evidence>
<dbReference type="InterPro" id="IPR004429">
    <property type="entry name" value="Isopropylmalate_DH"/>
</dbReference>
<evidence type="ECO:0000256" key="12">
    <source>
        <dbReference type="ARBA" id="ARBA00023211"/>
    </source>
</evidence>
<evidence type="ECO:0000256" key="2">
    <source>
        <dbReference type="ARBA" id="ARBA00001936"/>
    </source>
</evidence>
<feature type="binding site" evidence="14">
    <location>
        <position position="94"/>
    </location>
    <ligand>
        <name>substrate</name>
    </ligand>
</feature>
<evidence type="ECO:0000256" key="1">
    <source>
        <dbReference type="ARBA" id="ARBA00000624"/>
    </source>
</evidence>
<proteinExistence type="inferred from homology"/>
<sequence length="367" mass="39515">MTRNVLIIPGDGIGIEVMAEARRIVEWLNAHRGTAITLTEGEMGTEVWRRTGVPMSDETIEAAKSADAVLFGAVGGDEIIPRPIRRARGLLALRRAMGLYANLRPVKAYEALLDATSLKERVARGVDLVVLRELSSGVYFGEPRFTETLPSGKRRAVDTQVYTEEEIERIARDAFLLARTRRGQVASVEKSNVMETGRLWRDVVTALHAAEFQDVALRHVLSDNFAMQIIRDPRQFDVVVTDNLFGDLLSDASAMIAGSLGMLPSASLGTADASGRRPALYEPVHGSAPDIAGKGIANPIAAILSVAMMLRHSFGLTADAELVEKAVEAALDGGARTADLYVQGGIQPVTTAGMTKAIMEKLEALAV</sequence>
<feature type="site" description="Important for catalysis" evidence="14">
    <location>
        <position position="190"/>
    </location>
</feature>
<dbReference type="Gene3D" id="3.40.718.10">
    <property type="entry name" value="Isopropylmalate Dehydrogenase"/>
    <property type="match status" value="1"/>
</dbReference>
<keyword evidence="18" id="KW-1185">Reference proteome</keyword>
<evidence type="ECO:0000256" key="5">
    <source>
        <dbReference type="ARBA" id="ARBA00011738"/>
    </source>
</evidence>
<comment type="function">
    <text evidence="14 15">Catalyzes the oxidation of 3-carboxy-2-hydroxy-4-methylpentanoate (3-isopropylmalate) to 3-carboxy-4-methyl-2-oxopentanoate. The product decarboxylates to 4-methyl-2 oxopentanoate.</text>
</comment>
<comment type="cofactor">
    <cofactor evidence="14 15">
        <name>Mg(2+)</name>
        <dbReference type="ChEBI" id="CHEBI:18420"/>
    </cofactor>
    <cofactor evidence="14 15">
        <name>Mn(2+)</name>
        <dbReference type="ChEBI" id="CHEBI:29035"/>
    </cofactor>
    <text evidence="14 15">Binds 1 Mg(2+) or Mn(2+) ion per subunit.</text>
</comment>
<keyword evidence="6 14" id="KW-0432">Leucine biosynthesis</keyword>
<keyword evidence="9 14" id="KW-0460">Magnesium</keyword>
<feature type="binding site" evidence="14">
    <location>
        <position position="104"/>
    </location>
    <ligand>
        <name>substrate</name>
    </ligand>
</feature>
<reference evidence="17 18" key="1">
    <citation type="submission" date="2018-11" db="EMBL/GenBank/DDBJ databases">
        <title>Genomic Encyclopedia of Type Strains, Phase IV (KMG-IV): sequencing the most valuable type-strain genomes for metagenomic binning, comparative biology and taxonomic classification.</title>
        <authorList>
            <person name="Goeker M."/>
        </authorList>
    </citation>
    <scope>NUCLEOTIDE SEQUENCE [LARGE SCALE GENOMIC DNA]</scope>
    <source>
        <strain evidence="17 18">DSM 5900</strain>
    </source>
</reference>
<keyword evidence="8 14" id="KW-0479">Metal-binding</keyword>
<evidence type="ECO:0000256" key="10">
    <source>
        <dbReference type="ARBA" id="ARBA00023002"/>
    </source>
</evidence>
<dbReference type="PANTHER" id="PTHR42979:SF1">
    <property type="entry name" value="3-ISOPROPYLMALATE DEHYDROGENASE"/>
    <property type="match status" value="1"/>
</dbReference>
<evidence type="ECO:0000256" key="15">
    <source>
        <dbReference type="RuleBase" id="RU004445"/>
    </source>
</evidence>
<dbReference type="GO" id="GO:0005829">
    <property type="term" value="C:cytosol"/>
    <property type="evidence" value="ECO:0007669"/>
    <property type="project" value="TreeGrafter"/>
</dbReference>
<dbReference type="UniPathway" id="UPA00048">
    <property type="reaction ID" value="UER00072"/>
</dbReference>
<dbReference type="GO" id="GO:0051287">
    <property type="term" value="F:NAD binding"/>
    <property type="evidence" value="ECO:0007669"/>
    <property type="project" value="InterPro"/>
</dbReference>
<comment type="similarity">
    <text evidence="4 14">Belongs to the isocitrate and isopropylmalate dehydrogenases family. LeuB type 1 subfamily.</text>
</comment>
<evidence type="ECO:0000256" key="13">
    <source>
        <dbReference type="ARBA" id="ARBA00023304"/>
    </source>
</evidence>
<evidence type="ECO:0000313" key="18">
    <source>
        <dbReference type="Proteomes" id="UP000278222"/>
    </source>
</evidence>
<feature type="binding site" evidence="14">
    <location>
        <position position="223"/>
    </location>
    <ligand>
        <name>Mg(2+)</name>
        <dbReference type="ChEBI" id="CHEBI:18420"/>
    </ligand>
</feature>
<dbReference type="Proteomes" id="UP000278222">
    <property type="component" value="Unassembled WGS sequence"/>
</dbReference>